<evidence type="ECO:0000256" key="7">
    <source>
        <dbReference type="ARBA" id="ARBA00049458"/>
    </source>
</evidence>
<feature type="transmembrane region" description="Helical" evidence="9">
    <location>
        <begin position="171"/>
        <end position="192"/>
    </location>
</feature>
<dbReference type="PANTHER" id="PTHR31885">
    <property type="entry name" value="GH04784P"/>
    <property type="match status" value="1"/>
</dbReference>
<feature type="transmembrane region" description="Helical" evidence="9">
    <location>
        <begin position="117"/>
        <end position="134"/>
    </location>
</feature>
<protein>
    <recommendedName>
        <fullName evidence="6">lysoplasmalogenase</fullName>
        <ecNumber evidence="6">3.3.2.2</ecNumber>
    </recommendedName>
</protein>
<comment type="catalytic activity">
    <reaction evidence="8">
        <text>a 1-O-(1Z-alkenyl)-sn-glycero-3-phosphocholine + H2O = a 2,3-saturated aldehyde + sn-glycerol 3-phosphocholine</text>
        <dbReference type="Rhea" id="RHEA:22544"/>
        <dbReference type="ChEBI" id="CHEBI:15377"/>
        <dbReference type="ChEBI" id="CHEBI:16870"/>
        <dbReference type="ChEBI" id="CHEBI:73359"/>
        <dbReference type="ChEBI" id="CHEBI:77287"/>
        <dbReference type="EC" id="3.3.2.2"/>
    </reaction>
</comment>
<organism evidence="10 11">
    <name type="scientific">Saccoglossus kowalevskii</name>
    <name type="common">Acorn worm</name>
    <dbReference type="NCBI Taxonomy" id="10224"/>
    <lineage>
        <taxon>Eukaryota</taxon>
        <taxon>Metazoa</taxon>
        <taxon>Hemichordata</taxon>
        <taxon>Enteropneusta</taxon>
        <taxon>Harrimaniidae</taxon>
        <taxon>Saccoglossus</taxon>
    </lineage>
</organism>
<comment type="subcellular location">
    <subcellularLocation>
        <location evidence="1">Membrane</location>
        <topology evidence="1">Multi-pass membrane protein</topology>
    </subcellularLocation>
</comment>
<keyword evidence="4 9" id="KW-1133">Transmembrane helix</keyword>
<dbReference type="Proteomes" id="UP000694865">
    <property type="component" value="Unplaced"/>
</dbReference>
<comment type="catalytic activity">
    <reaction evidence="7">
        <text>a 1-O-(1Z-alkenyl)-sn-glycero-3-phosphoethanolamine + H2O = a 2,3-saturated aldehyde + sn-glycero-3-phosphoethanolamine</text>
        <dbReference type="Rhea" id="RHEA:16905"/>
        <dbReference type="ChEBI" id="CHEBI:15377"/>
        <dbReference type="ChEBI" id="CHEBI:73359"/>
        <dbReference type="ChEBI" id="CHEBI:77288"/>
        <dbReference type="ChEBI" id="CHEBI:143890"/>
        <dbReference type="EC" id="3.3.2.2"/>
    </reaction>
</comment>
<feature type="transmembrane region" description="Helical" evidence="9">
    <location>
        <begin position="65"/>
        <end position="83"/>
    </location>
</feature>
<evidence type="ECO:0000313" key="11">
    <source>
        <dbReference type="RefSeq" id="XP_002731331.1"/>
    </source>
</evidence>
<feature type="transmembrane region" description="Helical" evidence="9">
    <location>
        <begin position="140"/>
        <end position="159"/>
    </location>
</feature>
<sequence>MTSPITVIKSVGPKLVPFFKTTCIYFVLWLPEPSVLAAVVKILPILSLGGFILIHRVSFPSLHRFSYGILAGLFFSCFGDIFLVFKENYFIHGLCAFAIAQLIYAINFGFKPFKWSVLLVLSLLSFAVYVILYPSLFGPLVYLAAVYITLLGYMTWRAIARLQFFERRWTWSKMSGCFGAVLFSISDLLIGLNKFVFPVPYVRVIVMLTYYTAQLGIVLSVVDYHKCDDLKNCVDVDTKSDDVSKKCSLNFHSADSPLKKNGIKVD</sequence>
<evidence type="ECO:0000256" key="5">
    <source>
        <dbReference type="ARBA" id="ARBA00023136"/>
    </source>
</evidence>
<evidence type="ECO:0000256" key="4">
    <source>
        <dbReference type="ARBA" id="ARBA00022989"/>
    </source>
</evidence>
<evidence type="ECO:0000256" key="8">
    <source>
        <dbReference type="ARBA" id="ARBA00049560"/>
    </source>
</evidence>
<dbReference type="Pfam" id="PF07947">
    <property type="entry name" value="YhhN"/>
    <property type="match status" value="1"/>
</dbReference>
<keyword evidence="10" id="KW-1185">Reference proteome</keyword>
<dbReference type="InterPro" id="IPR012506">
    <property type="entry name" value="TMEM86B-like"/>
</dbReference>
<gene>
    <name evidence="11" type="primary">LOC100374608</name>
</gene>
<comment type="similarity">
    <text evidence="2">Belongs to the TMEM86 family.</text>
</comment>
<dbReference type="RefSeq" id="XP_002731331.1">
    <property type="nucleotide sequence ID" value="XM_002731285.2"/>
</dbReference>
<evidence type="ECO:0000256" key="9">
    <source>
        <dbReference type="SAM" id="Phobius"/>
    </source>
</evidence>
<reference evidence="11" key="1">
    <citation type="submission" date="2025-08" db="UniProtKB">
        <authorList>
            <consortium name="RefSeq"/>
        </authorList>
    </citation>
    <scope>IDENTIFICATION</scope>
    <source>
        <tissue evidence="11">Testes</tissue>
    </source>
</reference>
<evidence type="ECO:0000313" key="10">
    <source>
        <dbReference type="Proteomes" id="UP000694865"/>
    </source>
</evidence>
<accession>A0ABM0GJN4</accession>
<dbReference type="EC" id="3.3.2.2" evidence="6"/>
<dbReference type="PANTHER" id="PTHR31885:SF6">
    <property type="entry name" value="GH04784P"/>
    <property type="match status" value="1"/>
</dbReference>
<name>A0ABM0GJN4_SACKO</name>
<feature type="transmembrane region" description="Helical" evidence="9">
    <location>
        <begin position="204"/>
        <end position="222"/>
    </location>
</feature>
<dbReference type="GeneID" id="100374608"/>
<feature type="transmembrane region" description="Helical" evidence="9">
    <location>
        <begin position="35"/>
        <end position="53"/>
    </location>
</feature>
<evidence type="ECO:0000256" key="1">
    <source>
        <dbReference type="ARBA" id="ARBA00004141"/>
    </source>
</evidence>
<evidence type="ECO:0000256" key="3">
    <source>
        <dbReference type="ARBA" id="ARBA00022692"/>
    </source>
</evidence>
<evidence type="ECO:0000256" key="2">
    <source>
        <dbReference type="ARBA" id="ARBA00007375"/>
    </source>
</evidence>
<keyword evidence="3 9" id="KW-0812">Transmembrane</keyword>
<proteinExistence type="inferred from homology"/>
<evidence type="ECO:0000256" key="6">
    <source>
        <dbReference type="ARBA" id="ARBA00035673"/>
    </source>
</evidence>
<keyword evidence="5 9" id="KW-0472">Membrane</keyword>
<feature type="transmembrane region" description="Helical" evidence="9">
    <location>
        <begin position="89"/>
        <end position="110"/>
    </location>
</feature>